<dbReference type="Gene3D" id="2.60.120.260">
    <property type="entry name" value="Galactose-binding domain-like"/>
    <property type="match status" value="1"/>
</dbReference>
<dbReference type="AlphaFoldDB" id="A0A1Q8CPZ8"/>
<feature type="domain" description="P/Homo B" evidence="9">
    <location>
        <begin position="396"/>
        <end position="517"/>
    </location>
</feature>
<dbReference type="Pfam" id="PF01483">
    <property type="entry name" value="P_proprotein"/>
    <property type="match status" value="1"/>
</dbReference>
<dbReference type="InterPro" id="IPR037045">
    <property type="entry name" value="S8pro/Inhibitor_I9_sf"/>
</dbReference>
<proteinExistence type="inferred from homology"/>
<dbReference type="InterPro" id="IPR015500">
    <property type="entry name" value="Peptidase_S8_subtilisin-rel"/>
</dbReference>
<feature type="active site" description="Charge relay system" evidence="5 6">
    <location>
        <position position="157"/>
    </location>
</feature>
<dbReference type="SUPFAM" id="SSF54897">
    <property type="entry name" value="Protease propeptides/inhibitors"/>
    <property type="match status" value="1"/>
</dbReference>
<feature type="active site" description="Charge relay system" evidence="5 6">
    <location>
        <position position="339"/>
    </location>
</feature>
<evidence type="ECO:0000256" key="6">
    <source>
        <dbReference type="PROSITE-ProRule" id="PRU01240"/>
    </source>
</evidence>
<dbReference type="EMBL" id="MSIE01000029">
    <property type="protein sequence ID" value="OLF16430.1"/>
    <property type="molecule type" value="Genomic_DNA"/>
</dbReference>
<dbReference type="InterPro" id="IPR010259">
    <property type="entry name" value="S8pro/Inhibitor_I9"/>
</dbReference>
<feature type="signal peptide" evidence="8">
    <location>
        <begin position="1"/>
        <end position="35"/>
    </location>
</feature>
<dbReference type="InterPro" id="IPR050131">
    <property type="entry name" value="Peptidase_S8_subtilisin-like"/>
</dbReference>
<dbReference type="PROSITE" id="PS51829">
    <property type="entry name" value="P_HOMO_B"/>
    <property type="match status" value="1"/>
</dbReference>
<dbReference type="InterPro" id="IPR000209">
    <property type="entry name" value="Peptidase_S8/S53_dom"/>
</dbReference>
<dbReference type="InterPro" id="IPR034193">
    <property type="entry name" value="PCSK9_ProteinaseK-like"/>
</dbReference>
<comment type="similarity">
    <text evidence="1 6 7">Belongs to the peptidase S8 family.</text>
</comment>
<keyword evidence="11" id="KW-1185">Reference proteome</keyword>
<feature type="active site" description="Charge relay system" evidence="5 6">
    <location>
        <position position="189"/>
    </location>
</feature>
<dbReference type="Pfam" id="PF05922">
    <property type="entry name" value="Inhibitor_I9"/>
    <property type="match status" value="1"/>
</dbReference>
<dbReference type="InterPro" id="IPR023827">
    <property type="entry name" value="Peptidase_S8_Asp-AS"/>
</dbReference>
<evidence type="ECO:0000313" key="10">
    <source>
        <dbReference type="EMBL" id="OLF16430.1"/>
    </source>
</evidence>
<dbReference type="InterPro" id="IPR023828">
    <property type="entry name" value="Peptidase_S8_Ser-AS"/>
</dbReference>
<dbReference type="CDD" id="cd04077">
    <property type="entry name" value="Peptidases_S8_PCSK9_ProteinaseK_like"/>
    <property type="match status" value="1"/>
</dbReference>
<keyword evidence="3 6" id="KW-0378">Hydrolase</keyword>
<evidence type="ECO:0000256" key="4">
    <source>
        <dbReference type="ARBA" id="ARBA00022825"/>
    </source>
</evidence>
<dbReference type="SUPFAM" id="SSF52743">
    <property type="entry name" value="Subtilisin-like"/>
    <property type="match status" value="1"/>
</dbReference>
<dbReference type="Gene3D" id="3.40.50.200">
    <property type="entry name" value="Peptidase S8/S53 domain"/>
    <property type="match status" value="1"/>
</dbReference>
<dbReference type="InterPro" id="IPR036852">
    <property type="entry name" value="Peptidase_S8/S53_dom_sf"/>
</dbReference>
<dbReference type="Proteomes" id="UP000185596">
    <property type="component" value="Unassembled WGS sequence"/>
</dbReference>
<evidence type="ECO:0000256" key="3">
    <source>
        <dbReference type="ARBA" id="ARBA00022801"/>
    </source>
</evidence>
<evidence type="ECO:0000313" key="11">
    <source>
        <dbReference type="Proteomes" id="UP000185596"/>
    </source>
</evidence>
<keyword evidence="2 6" id="KW-0645">Protease</keyword>
<comment type="caution">
    <text evidence="10">The sequence shown here is derived from an EMBL/GenBank/DDBJ whole genome shotgun (WGS) entry which is preliminary data.</text>
</comment>
<accession>A0A1Q8CPZ8</accession>
<dbReference type="PANTHER" id="PTHR43806">
    <property type="entry name" value="PEPTIDASE S8"/>
    <property type="match status" value="1"/>
</dbReference>
<dbReference type="SUPFAM" id="SSF49785">
    <property type="entry name" value="Galactose-binding domain-like"/>
    <property type="match status" value="1"/>
</dbReference>
<dbReference type="InterPro" id="IPR022398">
    <property type="entry name" value="Peptidase_S8_His-AS"/>
</dbReference>
<organism evidence="10 11">
    <name type="scientific">Actinophytocola xanthii</name>
    <dbReference type="NCBI Taxonomy" id="1912961"/>
    <lineage>
        <taxon>Bacteria</taxon>
        <taxon>Bacillati</taxon>
        <taxon>Actinomycetota</taxon>
        <taxon>Actinomycetes</taxon>
        <taxon>Pseudonocardiales</taxon>
        <taxon>Pseudonocardiaceae</taxon>
    </lineage>
</organism>
<keyword evidence="4 6" id="KW-0720">Serine protease</keyword>
<reference evidence="10 11" key="1">
    <citation type="submission" date="2016-12" db="EMBL/GenBank/DDBJ databases">
        <title>The draft genome sequence of Actinophytocola sp. 11-183.</title>
        <authorList>
            <person name="Wang W."/>
            <person name="Yuan L."/>
        </authorList>
    </citation>
    <scope>NUCLEOTIDE SEQUENCE [LARGE SCALE GENOMIC DNA]</scope>
    <source>
        <strain evidence="10 11">11-183</strain>
    </source>
</reference>
<dbReference type="STRING" id="1912961.BU204_16425"/>
<dbReference type="RefSeq" id="WP_075126552.1">
    <property type="nucleotide sequence ID" value="NZ_MSIE01000029.1"/>
</dbReference>
<evidence type="ECO:0000259" key="9">
    <source>
        <dbReference type="PROSITE" id="PS51829"/>
    </source>
</evidence>
<dbReference type="PROSITE" id="PS00138">
    <property type="entry name" value="SUBTILASE_SER"/>
    <property type="match status" value="1"/>
</dbReference>
<dbReference type="PANTHER" id="PTHR43806:SF11">
    <property type="entry name" value="CEREVISIN-RELATED"/>
    <property type="match status" value="1"/>
</dbReference>
<dbReference type="PRINTS" id="PR00723">
    <property type="entry name" value="SUBTILISIN"/>
</dbReference>
<dbReference type="PROSITE" id="PS00137">
    <property type="entry name" value="SUBTILASE_HIS"/>
    <property type="match status" value="1"/>
</dbReference>
<dbReference type="OrthoDB" id="9766923at2"/>
<evidence type="ECO:0000256" key="2">
    <source>
        <dbReference type="ARBA" id="ARBA00022670"/>
    </source>
</evidence>
<protein>
    <submittedName>
        <fullName evidence="10">Serine protease</fullName>
    </submittedName>
</protein>
<evidence type="ECO:0000256" key="7">
    <source>
        <dbReference type="RuleBase" id="RU003355"/>
    </source>
</evidence>
<sequence length="517" mass="52152">MGQFRGKSVRRLAGVGCATAAAVGLAVLAAAPASAAEGPVLGTDSATAIEDSFIVVFKDGSTARPDSTAAKYGAKVDMRYTAALNGFAGTMSEQTAKRIAADPAVEFVQQNQTVSIAADQPNPPSWGLDRIDQRNLPLNSNYTYETGASNVTVYVIDTGMDFDHPDFGTRATSGFDAVDGGAADDCHGHGTHVAGTVGGTAHGVAKEARLVGVRVLNCSGGGTTAQVVAGIDWVTNNATEPAVANMSLGGGVDAAIDAATSRSIASGVTYAIASGNSNANACNTSPARVPEAITVNSSNIGDSRSSFSNWGTCTDIFAPGESITSAWLNGGTRTISGTSMASPHVAGAAALYLSANPAASPQAVRDALVGNATPNKIPNPGNGSPNLLLFTTEGGGGPDPDTCAAVSNSTRVSIPDAGSAVTSPITISGCEGAASGTATVAVNITHTYRGDIQIDLIAPDGSSYRLKSTSTSDSADNIVATYTTNLASETANGTWQLSVRDVYSVDTGTLNSWTLDL</sequence>
<evidence type="ECO:0000256" key="5">
    <source>
        <dbReference type="PIRSR" id="PIRSR615500-1"/>
    </source>
</evidence>
<dbReference type="PROSITE" id="PS00136">
    <property type="entry name" value="SUBTILASE_ASP"/>
    <property type="match status" value="1"/>
</dbReference>
<feature type="chain" id="PRO_5012977271" evidence="8">
    <location>
        <begin position="36"/>
        <end position="517"/>
    </location>
</feature>
<dbReference type="GO" id="GO:0004252">
    <property type="term" value="F:serine-type endopeptidase activity"/>
    <property type="evidence" value="ECO:0007669"/>
    <property type="project" value="UniProtKB-UniRule"/>
</dbReference>
<dbReference type="InterPro" id="IPR002884">
    <property type="entry name" value="P_dom"/>
</dbReference>
<dbReference type="PROSITE" id="PS51892">
    <property type="entry name" value="SUBTILASE"/>
    <property type="match status" value="1"/>
</dbReference>
<evidence type="ECO:0000256" key="1">
    <source>
        <dbReference type="ARBA" id="ARBA00011073"/>
    </source>
</evidence>
<keyword evidence="8" id="KW-0732">Signal</keyword>
<gene>
    <name evidence="10" type="ORF">BU204_16425</name>
</gene>
<dbReference type="InterPro" id="IPR008979">
    <property type="entry name" value="Galactose-bd-like_sf"/>
</dbReference>
<evidence type="ECO:0000256" key="8">
    <source>
        <dbReference type="SAM" id="SignalP"/>
    </source>
</evidence>
<dbReference type="GO" id="GO:0005615">
    <property type="term" value="C:extracellular space"/>
    <property type="evidence" value="ECO:0007669"/>
    <property type="project" value="TreeGrafter"/>
</dbReference>
<dbReference type="GO" id="GO:0006508">
    <property type="term" value="P:proteolysis"/>
    <property type="evidence" value="ECO:0007669"/>
    <property type="project" value="UniProtKB-KW"/>
</dbReference>
<dbReference type="Gene3D" id="3.30.70.80">
    <property type="entry name" value="Peptidase S8 propeptide/proteinase inhibitor I9"/>
    <property type="match status" value="1"/>
</dbReference>
<dbReference type="FunFam" id="3.40.50.200:FF:000014">
    <property type="entry name" value="Proteinase K"/>
    <property type="match status" value="1"/>
</dbReference>
<name>A0A1Q8CPZ8_9PSEU</name>
<dbReference type="Pfam" id="PF00082">
    <property type="entry name" value="Peptidase_S8"/>
    <property type="match status" value="1"/>
</dbReference>